<dbReference type="Proteomes" id="UP000005239">
    <property type="component" value="Unassembled WGS sequence"/>
</dbReference>
<dbReference type="EnsemblMetazoa" id="PPA42443.1">
    <property type="protein sequence ID" value="PPA42443.1"/>
    <property type="gene ID" value="WBGene00280812"/>
</dbReference>
<name>A0A2A6D2B0_PRIPA</name>
<dbReference type="AlphaFoldDB" id="A0A2A6D2B0"/>
<accession>A0A2A6D2B0</accession>
<gene>
    <name evidence="1" type="primary">WBGene00280812</name>
</gene>
<organism evidence="1 2">
    <name type="scientific">Pristionchus pacificus</name>
    <name type="common">Parasitic nematode worm</name>
    <dbReference type="NCBI Taxonomy" id="54126"/>
    <lineage>
        <taxon>Eukaryota</taxon>
        <taxon>Metazoa</taxon>
        <taxon>Ecdysozoa</taxon>
        <taxon>Nematoda</taxon>
        <taxon>Chromadorea</taxon>
        <taxon>Rhabditida</taxon>
        <taxon>Rhabditina</taxon>
        <taxon>Diplogasteromorpha</taxon>
        <taxon>Diplogasteroidea</taxon>
        <taxon>Neodiplogasteridae</taxon>
        <taxon>Pristionchus</taxon>
    </lineage>
</organism>
<evidence type="ECO:0000313" key="2">
    <source>
        <dbReference type="Proteomes" id="UP000005239"/>
    </source>
</evidence>
<reference evidence="1" key="2">
    <citation type="submission" date="2022-06" db="UniProtKB">
        <authorList>
            <consortium name="EnsemblMetazoa"/>
        </authorList>
    </citation>
    <scope>IDENTIFICATION</scope>
    <source>
        <strain evidence="1">PS312</strain>
    </source>
</reference>
<accession>A0A8R1Z0C5</accession>
<evidence type="ECO:0000313" key="1">
    <source>
        <dbReference type="EnsemblMetazoa" id="PPA42443.1"/>
    </source>
</evidence>
<proteinExistence type="predicted"/>
<reference evidence="2" key="1">
    <citation type="journal article" date="2008" name="Nat. Genet.">
        <title>The Pristionchus pacificus genome provides a unique perspective on nematode lifestyle and parasitism.</title>
        <authorList>
            <person name="Dieterich C."/>
            <person name="Clifton S.W."/>
            <person name="Schuster L.N."/>
            <person name="Chinwalla A."/>
            <person name="Delehaunty K."/>
            <person name="Dinkelacker I."/>
            <person name="Fulton L."/>
            <person name="Fulton R."/>
            <person name="Godfrey J."/>
            <person name="Minx P."/>
            <person name="Mitreva M."/>
            <person name="Roeseler W."/>
            <person name="Tian H."/>
            <person name="Witte H."/>
            <person name="Yang S.P."/>
            <person name="Wilson R.K."/>
            <person name="Sommer R.J."/>
        </authorList>
    </citation>
    <scope>NUCLEOTIDE SEQUENCE [LARGE SCALE GENOMIC DNA]</scope>
    <source>
        <strain evidence="2">PS312</strain>
    </source>
</reference>
<protein>
    <submittedName>
        <fullName evidence="1">Uncharacterized protein</fullName>
    </submittedName>
</protein>
<keyword evidence="2" id="KW-1185">Reference proteome</keyword>
<sequence>ISPIFSEIIFHAFFDPVPLISLPCVFRGRPIFPLPGSSTNYFAAWVTTIIWNVCAYAACFIHRHQAVIPPGSLAKISIRSRRVFLAILFAFSLACGPIITARIKHMK</sequence>